<feature type="transmembrane region" description="Helical" evidence="2">
    <location>
        <begin position="78"/>
        <end position="96"/>
    </location>
</feature>
<protein>
    <submittedName>
        <fullName evidence="3">Uncharacterized protein</fullName>
    </submittedName>
</protein>
<evidence type="ECO:0000313" key="4">
    <source>
        <dbReference type="Proteomes" id="UP000283128"/>
    </source>
</evidence>
<feature type="compositionally biased region" description="Basic and acidic residues" evidence="1">
    <location>
        <begin position="144"/>
        <end position="154"/>
    </location>
</feature>
<sequence>MVRNVLGSILAVLGATAAVSSPFRAWYDGRHGRYYRLGDLFSGAGVTDARAGLFGSLFLPFAVAAVLTLVGIILRSRLLVAGAGVLVLAFTVLWMVRVGQAEGQLVIGGDGAGLGAGTATALVGGVLLLIAAAVMSGRPRPVAPRHDHPDHEPPHGPLTLEGPMQPYADQPPYPEPPYEEPPEGPPPHRA</sequence>
<keyword evidence="2" id="KW-1133">Transmembrane helix</keyword>
<feature type="region of interest" description="Disordered" evidence="1">
    <location>
        <begin position="140"/>
        <end position="190"/>
    </location>
</feature>
<keyword evidence="2" id="KW-0812">Transmembrane</keyword>
<proteinExistence type="predicted"/>
<dbReference type="RefSeq" id="WP_127830638.1">
    <property type="nucleotide sequence ID" value="NZ_RZYA01000013.1"/>
</dbReference>
<gene>
    <name evidence="3" type="ORF">EOT10_25380</name>
</gene>
<reference evidence="3 4" key="1">
    <citation type="submission" date="2019-01" db="EMBL/GenBank/DDBJ databases">
        <title>Genome sequences of Streptomyces and Rhizobium isolates collected from root and soil.</title>
        <authorList>
            <person name="Chhettri S."/>
            <person name="Sevigny J.L."/>
            <person name="Sen A."/>
            <person name="Ennis N."/>
            <person name="Tisa L."/>
        </authorList>
    </citation>
    <scope>NUCLEOTIDE SEQUENCE [LARGE SCALE GENOMIC DNA]</scope>
    <source>
        <strain evidence="3 4">San01</strain>
    </source>
</reference>
<keyword evidence="4" id="KW-1185">Reference proteome</keyword>
<evidence type="ECO:0000256" key="1">
    <source>
        <dbReference type="SAM" id="MobiDB-lite"/>
    </source>
</evidence>
<dbReference type="OrthoDB" id="4338751at2"/>
<organism evidence="3 4">
    <name type="scientific">Streptomyces antnestii</name>
    <dbReference type="NCBI Taxonomy" id="2494256"/>
    <lineage>
        <taxon>Bacteria</taxon>
        <taxon>Bacillati</taxon>
        <taxon>Actinomycetota</taxon>
        <taxon>Actinomycetes</taxon>
        <taxon>Kitasatosporales</taxon>
        <taxon>Streptomycetaceae</taxon>
        <taxon>Streptomyces</taxon>
    </lineage>
</organism>
<dbReference type="EMBL" id="RZYA01000013">
    <property type="protein sequence ID" value="RVU21357.1"/>
    <property type="molecule type" value="Genomic_DNA"/>
</dbReference>
<accession>A0A3S2WFX9</accession>
<name>A0A3S2WFX9_9ACTN</name>
<evidence type="ECO:0000313" key="3">
    <source>
        <dbReference type="EMBL" id="RVU21357.1"/>
    </source>
</evidence>
<dbReference type="AlphaFoldDB" id="A0A3S2WFX9"/>
<feature type="transmembrane region" description="Helical" evidence="2">
    <location>
        <begin position="116"/>
        <end position="135"/>
    </location>
</feature>
<evidence type="ECO:0000256" key="2">
    <source>
        <dbReference type="SAM" id="Phobius"/>
    </source>
</evidence>
<keyword evidence="2" id="KW-0472">Membrane</keyword>
<comment type="caution">
    <text evidence="3">The sequence shown here is derived from an EMBL/GenBank/DDBJ whole genome shotgun (WGS) entry which is preliminary data.</text>
</comment>
<dbReference type="Proteomes" id="UP000283128">
    <property type="component" value="Unassembled WGS sequence"/>
</dbReference>
<feature type="transmembrane region" description="Helical" evidence="2">
    <location>
        <begin position="49"/>
        <end position="71"/>
    </location>
</feature>